<dbReference type="InterPro" id="IPR000595">
    <property type="entry name" value="cNMP-bd_dom"/>
</dbReference>
<dbReference type="EMBL" id="CAJJDM010000025">
    <property type="protein sequence ID" value="CAD8057810.1"/>
    <property type="molecule type" value="Genomic_DNA"/>
</dbReference>
<organism evidence="2 3">
    <name type="scientific">Paramecium primaurelia</name>
    <dbReference type="NCBI Taxonomy" id="5886"/>
    <lineage>
        <taxon>Eukaryota</taxon>
        <taxon>Sar</taxon>
        <taxon>Alveolata</taxon>
        <taxon>Ciliophora</taxon>
        <taxon>Intramacronucleata</taxon>
        <taxon>Oligohymenophorea</taxon>
        <taxon>Peniculida</taxon>
        <taxon>Parameciidae</taxon>
        <taxon>Paramecium</taxon>
    </lineage>
</organism>
<dbReference type="OMA" id="HFAIYEC"/>
<dbReference type="Pfam" id="PF00027">
    <property type="entry name" value="cNMP_binding"/>
    <property type="match status" value="1"/>
</dbReference>
<gene>
    <name evidence="2" type="ORF">PPRIM_AZ9-3.1.T0260231</name>
</gene>
<proteinExistence type="predicted"/>
<dbReference type="PROSITE" id="PS50042">
    <property type="entry name" value="CNMP_BINDING_3"/>
    <property type="match status" value="1"/>
</dbReference>
<protein>
    <recommendedName>
        <fullName evidence="1">Cyclic nucleotide-binding domain-containing protein</fullName>
    </recommendedName>
</protein>
<accession>A0A8S1KQQ2</accession>
<evidence type="ECO:0000259" key="1">
    <source>
        <dbReference type="PROSITE" id="PS50042"/>
    </source>
</evidence>
<dbReference type="CDD" id="cd00038">
    <property type="entry name" value="CAP_ED"/>
    <property type="match status" value="1"/>
</dbReference>
<dbReference type="Proteomes" id="UP000688137">
    <property type="component" value="Unassembled WGS sequence"/>
</dbReference>
<comment type="caution">
    <text evidence="2">The sequence shown here is derived from an EMBL/GenBank/DDBJ whole genome shotgun (WGS) entry which is preliminary data.</text>
</comment>
<reference evidence="2" key="1">
    <citation type="submission" date="2021-01" db="EMBL/GenBank/DDBJ databases">
        <authorList>
            <consortium name="Genoscope - CEA"/>
            <person name="William W."/>
        </authorList>
    </citation>
    <scope>NUCLEOTIDE SEQUENCE</scope>
</reference>
<evidence type="ECO:0000313" key="2">
    <source>
        <dbReference type="EMBL" id="CAD8057810.1"/>
    </source>
</evidence>
<feature type="domain" description="Cyclic nucleotide-binding" evidence="1">
    <location>
        <begin position="115"/>
        <end position="214"/>
    </location>
</feature>
<sequence length="271" mass="32119">MSKQLLKEQIKFGQCDPNLFKQLKIVEGIENDAAIELLSKRATLMEIKKDKTVNIDDLHYYKLLLGDIIIRDNKIIALQHSDIILINKKLVEYFQQEEKQRKIENSIDILLDISVFKGLNYLQLKQLINESSFIKLNENRMIFHQGIIPTDCIILLEGQLQQFKSTEGIELILNQNRKYFAIYECLNSKPMQYNVKTISECSLIKINRQTLLKLELDLKVKKELNIDFTQFKMEIIRKKEWLRFKTKVIEDANKDLEKRRLLPKLRTQSQY</sequence>
<evidence type="ECO:0000313" key="3">
    <source>
        <dbReference type="Proteomes" id="UP000688137"/>
    </source>
</evidence>
<keyword evidence="3" id="KW-1185">Reference proteome</keyword>
<dbReference type="AlphaFoldDB" id="A0A8S1KQQ2"/>
<name>A0A8S1KQQ2_PARPR</name>